<evidence type="ECO:0000256" key="1">
    <source>
        <dbReference type="ARBA" id="ARBA00004141"/>
    </source>
</evidence>
<protein>
    <recommendedName>
        <fullName evidence="9">Lysoplasmalogenase</fullName>
    </recommendedName>
</protein>
<sequence length="214" mass="22440">MSTLTLLCLAAVASGLLAIACEVVNERRGQRPAAFLLLKPLTTVLIAATLFVDAPPGPLLIAAFAFALAGDIALMFEGQAAFLAGLGSFFIAHLAFVAVFLDGATLSATPWWTLIFVAYAVGFFAWLLPKTGELKWPTLAYGVVLTGMVLASAAAHETLATPATKLSLIGALLFAFSDSVLAVRQFNGPYRGAQPLILSSYWLAIGLIAASHWG</sequence>
<dbReference type="Proteomes" id="UP000003704">
    <property type="component" value="Unassembled WGS sequence"/>
</dbReference>
<dbReference type="STRING" id="1172194.WQQ_22320"/>
<reference evidence="7 8" key="1">
    <citation type="journal article" date="2012" name="J. Bacteriol.">
        <title>Genome Sequence of n-Alkane-Degrading Hydrocarboniphaga effusa Strain AP103T (ATCC BAA-332T).</title>
        <authorList>
            <person name="Chang H.K."/>
            <person name="Zylstra G.J."/>
            <person name="Chae J.C."/>
        </authorList>
    </citation>
    <scope>NUCLEOTIDE SEQUENCE [LARGE SCALE GENOMIC DNA]</scope>
    <source>
        <strain evidence="7 8">AP103</strain>
    </source>
</reference>
<keyword evidence="3 6" id="KW-0812">Transmembrane</keyword>
<evidence type="ECO:0000313" key="8">
    <source>
        <dbReference type="Proteomes" id="UP000003704"/>
    </source>
</evidence>
<dbReference type="PANTHER" id="PTHR31885:SF6">
    <property type="entry name" value="GH04784P"/>
    <property type="match status" value="1"/>
</dbReference>
<dbReference type="GO" id="GO:0016020">
    <property type="term" value="C:membrane"/>
    <property type="evidence" value="ECO:0007669"/>
    <property type="project" value="UniProtKB-SubCell"/>
</dbReference>
<keyword evidence="4 6" id="KW-1133">Transmembrane helix</keyword>
<dbReference type="EMBL" id="AKGD01000001">
    <property type="protein sequence ID" value="EIT72095.1"/>
    <property type="molecule type" value="Genomic_DNA"/>
</dbReference>
<feature type="transmembrane region" description="Helical" evidence="6">
    <location>
        <begin position="44"/>
        <end position="68"/>
    </location>
</feature>
<comment type="similarity">
    <text evidence="2">Belongs to the TMEM86 family.</text>
</comment>
<feature type="transmembrane region" description="Helical" evidence="6">
    <location>
        <begin position="111"/>
        <end position="129"/>
    </location>
</feature>
<accession>I8TDP8</accession>
<evidence type="ECO:0000256" key="3">
    <source>
        <dbReference type="ARBA" id="ARBA00022692"/>
    </source>
</evidence>
<dbReference type="RefSeq" id="WP_007185175.1">
    <property type="nucleotide sequence ID" value="NZ_AKGD01000001.1"/>
</dbReference>
<keyword evidence="5 6" id="KW-0472">Membrane</keyword>
<feature type="transmembrane region" description="Helical" evidence="6">
    <location>
        <begin position="136"/>
        <end position="154"/>
    </location>
</feature>
<organism evidence="7 8">
    <name type="scientific">Hydrocarboniphaga effusa AP103</name>
    <dbReference type="NCBI Taxonomy" id="1172194"/>
    <lineage>
        <taxon>Bacteria</taxon>
        <taxon>Pseudomonadati</taxon>
        <taxon>Pseudomonadota</taxon>
        <taxon>Gammaproteobacteria</taxon>
        <taxon>Nevskiales</taxon>
        <taxon>Nevskiaceae</taxon>
        <taxon>Hydrocarboniphaga</taxon>
    </lineage>
</organism>
<name>I8TDP8_9GAMM</name>
<proteinExistence type="inferred from homology"/>
<evidence type="ECO:0000313" key="7">
    <source>
        <dbReference type="EMBL" id="EIT72095.1"/>
    </source>
</evidence>
<dbReference type="GO" id="GO:0016787">
    <property type="term" value="F:hydrolase activity"/>
    <property type="evidence" value="ECO:0007669"/>
    <property type="project" value="TreeGrafter"/>
</dbReference>
<evidence type="ECO:0000256" key="2">
    <source>
        <dbReference type="ARBA" id="ARBA00007375"/>
    </source>
</evidence>
<keyword evidence="8" id="KW-1185">Reference proteome</keyword>
<feature type="transmembrane region" description="Helical" evidence="6">
    <location>
        <begin position="166"/>
        <end position="183"/>
    </location>
</feature>
<evidence type="ECO:0000256" key="6">
    <source>
        <dbReference type="SAM" id="Phobius"/>
    </source>
</evidence>
<evidence type="ECO:0008006" key="9">
    <source>
        <dbReference type="Google" id="ProtNLM"/>
    </source>
</evidence>
<evidence type="ECO:0000256" key="4">
    <source>
        <dbReference type="ARBA" id="ARBA00022989"/>
    </source>
</evidence>
<dbReference type="PANTHER" id="PTHR31885">
    <property type="entry name" value="GH04784P"/>
    <property type="match status" value="1"/>
</dbReference>
<feature type="transmembrane region" description="Helical" evidence="6">
    <location>
        <begin position="80"/>
        <end position="99"/>
    </location>
</feature>
<dbReference type="InterPro" id="IPR012506">
    <property type="entry name" value="TMEM86B-like"/>
</dbReference>
<gene>
    <name evidence="7" type="ORF">WQQ_22320</name>
</gene>
<dbReference type="AlphaFoldDB" id="I8TDP8"/>
<dbReference type="Pfam" id="PF07947">
    <property type="entry name" value="YhhN"/>
    <property type="match status" value="1"/>
</dbReference>
<dbReference type="OrthoDB" id="5592477at2"/>
<comment type="subcellular location">
    <subcellularLocation>
        <location evidence="1">Membrane</location>
        <topology evidence="1">Multi-pass membrane protein</topology>
    </subcellularLocation>
</comment>
<feature type="transmembrane region" description="Helical" evidence="6">
    <location>
        <begin position="195"/>
        <end position="213"/>
    </location>
</feature>
<evidence type="ECO:0000256" key="5">
    <source>
        <dbReference type="ARBA" id="ARBA00023136"/>
    </source>
</evidence>
<comment type="caution">
    <text evidence="7">The sequence shown here is derived from an EMBL/GenBank/DDBJ whole genome shotgun (WGS) entry which is preliminary data.</text>
</comment>